<dbReference type="CDD" id="cd04179">
    <property type="entry name" value="DPM_DPG-synthase_like"/>
    <property type="match status" value="1"/>
</dbReference>
<keyword evidence="4" id="KW-0808">Transferase</keyword>
<dbReference type="InterPro" id="IPR029044">
    <property type="entry name" value="Nucleotide-diphossugar_trans"/>
</dbReference>
<feature type="domain" description="Glycosyltransferase 2-like" evidence="2">
    <location>
        <begin position="22"/>
        <end position="183"/>
    </location>
</feature>
<sequence>MLENQVMADAASNEQIPTLELSIVMPCLNEAETLATCIGKARDYLERHKIAGEVLIADNGSSDGSQEIATNSGARVVPIPERGYGSALRGGIAAAKGQYIIMGDADDSYDFTNLSPFLEKLRQGYDLVMGNRFQGGIQPGAMPVLHKYLGNPVLTWLGRLFFGSPCGDFHCGLRGFSKQAIEQLNLRTTGMEFASEMVVKASLYGLKITEVPTTLSPDGRSRPPHLKTWRDGWRHLRFLLMYSPRWLFLYPGLALMFLGFVATIWFMTQPRVHTLLYSATALIIGFQIVSFAIFTKAFAISEGLLPEDRKLRRFLRYINLEVGLIIGVILFLLGIGGSVYALYIWNARLYGALDPAMTMRIVIPSVTALALGVQVIFSSFFLSVLGLKRR</sequence>
<dbReference type="PANTHER" id="PTHR48090:SF7">
    <property type="entry name" value="RFBJ PROTEIN"/>
    <property type="match status" value="1"/>
</dbReference>
<evidence type="ECO:0000259" key="3">
    <source>
        <dbReference type="Pfam" id="PF26629"/>
    </source>
</evidence>
<dbReference type="SUPFAM" id="SSF53448">
    <property type="entry name" value="Nucleotide-diphospho-sugar transferases"/>
    <property type="match status" value="1"/>
</dbReference>
<dbReference type="Gene3D" id="3.90.550.10">
    <property type="entry name" value="Spore Coat Polysaccharide Biosynthesis Protein SpsA, Chain A"/>
    <property type="match status" value="1"/>
</dbReference>
<dbReference type="InterPro" id="IPR050256">
    <property type="entry name" value="Glycosyltransferase_2"/>
</dbReference>
<evidence type="ECO:0000259" key="2">
    <source>
        <dbReference type="Pfam" id="PF00535"/>
    </source>
</evidence>
<protein>
    <submittedName>
        <fullName evidence="4">Glycosyltransferase family 2 protein</fullName>
    </submittedName>
</protein>
<evidence type="ECO:0000313" key="5">
    <source>
        <dbReference type="Proteomes" id="UP000320523"/>
    </source>
</evidence>
<feature type="transmembrane region" description="Helical" evidence="1">
    <location>
        <begin position="274"/>
        <end position="299"/>
    </location>
</feature>
<keyword evidence="1" id="KW-1133">Transmembrane helix</keyword>
<feature type="domain" description="Low-salt glycan biosynthesis hexosyltransferase Agl6 C-terminal transmembrane region" evidence="3">
    <location>
        <begin position="293"/>
        <end position="386"/>
    </location>
</feature>
<dbReference type="GO" id="GO:0016740">
    <property type="term" value="F:transferase activity"/>
    <property type="evidence" value="ECO:0007669"/>
    <property type="project" value="UniProtKB-KW"/>
</dbReference>
<feature type="transmembrane region" description="Helical" evidence="1">
    <location>
        <begin position="365"/>
        <end position="387"/>
    </location>
</feature>
<feature type="transmembrane region" description="Helical" evidence="1">
    <location>
        <begin position="320"/>
        <end position="345"/>
    </location>
</feature>
<dbReference type="Pfam" id="PF00535">
    <property type="entry name" value="Glycos_transf_2"/>
    <property type="match status" value="1"/>
</dbReference>
<comment type="caution">
    <text evidence="4">The sequence shown here is derived from an EMBL/GenBank/DDBJ whole genome shotgun (WGS) entry which is preliminary data.</text>
</comment>
<dbReference type="Proteomes" id="UP000320523">
    <property type="component" value="Unassembled WGS sequence"/>
</dbReference>
<dbReference type="AlphaFoldDB" id="A0A552JYT3"/>
<organism evidence="4 5">
    <name type="scientific">Microcystis wesenbergii Mw_QC_S_20081001_S30D</name>
    <dbReference type="NCBI Taxonomy" id="2486245"/>
    <lineage>
        <taxon>Bacteria</taxon>
        <taxon>Bacillati</taxon>
        <taxon>Cyanobacteriota</taxon>
        <taxon>Cyanophyceae</taxon>
        <taxon>Oscillatoriophycideae</taxon>
        <taxon>Chroococcales</taxon>
        <taxon>Microcystaceae</taxon>
        <taxon>Microcystis</taxon>
    </lineage>
</organism>
<keyword evidence="1" id="KW-0472">Membrane</keyword>
<dbReference type="InterPro" id="IPR001173">
    <property type="entry name" value="Glyco_trans_2-like"/>
</dbReference>
<keyword evidence="1" id="KW-0812">Transmembrane</keyword>
<feature type="transmembrane region" description="Helical" evidence="1">
    <location>
        <begin position="247"/>
        <end position="268"/>
    </location>
</feature>
<dbReference type="InterPro" id="IPR058718">
    <property type="entry name" value="Agl6_TM_C"/>
</dbReference>
<evidence type="ECO:0000313" key="4">
    <source>
        <dbReference type="EMBL" id="TRV00665.1"/>
    </source>
</evidence>
<name>A0A552JYT3_9CHRO</name>
<dbReference type="EMBL" id="SFAT01000029">
    <property type="protein sequence ID" value="TRV00665.1"/>
    <property type="molecule type" value="Genomic_DNA"/>
</dbReference>
<dbReference type="PANTHER" id="PTHR48090">
    <property type="entry name" value="UNDECAPRENYL-PHOSPHATE 4-DEOXY-4-FORMAMIDO-L-ARABINOSE TRANSFERASE-RELATED"/>
    <property type="match status" value="1"/>
</dbReference>
<proteinExistence type="predicted"/>
<accession>A0A552JYT3</accession>
<reference evidence="4 5" key="1">
    <citation type="submission" date="2019-01" db="EMBL/GenBank/DDBJ databases">
        <title>Coherence of Microcystis species and biogeography revealed through population genomics.</title>
        <authorList>
            <person name="Perez-Carrascal O.M."/>
            <person name="Terrat Y."/>
            <person name="Giani A."/>
            <person name="Fortin N."/>
            <person name="Tromas N."/>
            <person name="Shapiro B.J."/>
        </authorList>
    </citation>
    <scope>NUCLEOTIDE SEQUENCE [LARGE SCALE GENOMIC DNA]</scope>
    <source>
        <strain evidence="4">Mw_QC_S_20081001_S30D</strain>
    </source>
</reference>
<evidence type="ECO:0000256" key="1">
    <source>
        <dbReference type="SAM" id="Phobius"/>
    </source>
</evidence>
<gene>
    <name evidence="4" type="ORF">EWV75_02545</name>
</gene>
<dbReference type="Pfam" id="PF26629">
    <property type="entry name" value="GT2_TM_C"/>
    <property type="match status" value="1"/>
</dbReference>